<gene>
    <name evidence="2" type="ORF">RDV53_00950</name>
</gene>
<evidence type="ECO:0000256" key="1">
    <source>
        <dbReference type="SAM" id="SignalP"/>
    </source>
</evidence>
<name>A0ABD7ZGG2_HAEPA</name>
<accession>A0ABD7ZGG2</accession>
<protein>
    <submittedName>
        <fullName evidence="2">Uncharacterized protein</fullName>
    </submittedName>
</protein>
<dbReference type="GeneID" id="93298066"/>
<reference evidence="2 3" key="1">
    <citation type="submission" date="2023-08" db="EMBL/GenBank/DDBJ databases">
        <title>Haemophilus_parainfluenzae_DSM 8978_complete_genome_hifiasm_Zymo_Research_D6332.</title>
        <authorList>
            <person name="Damerum A."/>
        </authorList>
    </citation>
    <scope>NUCLEOTIDE SEQUENCE [LARGE SCALE GENOMIC DNA]</scope>
    <source>
        <strain evidence="2 3">DSM 8978</strain>
    </source>
</reference>
<evidence type="ECO:0000313" key="2">
    <source>
        <dbReference type="EMBL" id="WMS23958.1"/>
    </source>
</evidence>
<dbReference type="Proteomes" id="UP001242781">
    <property type="component" value="Chromosome"/>
</dbReference>
<dbReference type="RefSeq" id="WP_005696567.1">
    <property type="nucleotide sequence ID" value="NZ_AFQS01000013.1"/>
</dbReference>
<keyword evidence="1" id="KW-0732">Signal</keyword>
<dbReference type="EMBL" id="CP133470">
    <property type="protein sequence ID" value="WMS23958.1"/>
    <property type="molecule type" value="Genomic_DNA"/>
</dbReference>
<proteinExistence type="predicted"/>
<feature type="signal peptide" evidence="1">
    <location>
        <begin position="1"/>
        <end position="23"/>
    </location>
</feature>
<sequence length="92" mass="10620">MFNNNKYKVLIFLLLFSSRLVFSLEPEDLLVSDALSKPCLSGSVQEEDLMSCVSKGYMLAQKKLNFNYKVSIQQENQKIREYLISSQKNGIY</sequence>
<feature type="chain" id="PRO_5044809038" evidence="1">
    <location>
        <begin position="24"/>
        <end position="92"/>
    </location>
</feature>
<evidence type="ECO:0000313" key="3">
    <source>
        <dbReference type="Proteomes" id="UP001242781"/>
    </source>
</evidence>
<organism evidence="2 3">
    <name type="scientific">Haemophilus parainfluenzae ATCC 33392</name>
    <dbReference type="NCBI Taxonomy" id="888828"/>
    <lineage>
        <taxon>Bacteria</taxon>
        <taxon>Pseudomonadati</taxon>
        <taxon>Pseudomonadota</taxon>
        <taxon>Gammaproteobacteria</taxon>
        <taxon>Pasteurellales</taxon>
        <taxon>Pasteurellaceae</taxon>
        <taxon>Haemophilus</taxon>
    </lineage>
</organism>
<dbReference type="AlphaFoldDB" id="A0ABD7ZGG2"/>